<keyword evidence="2" id="KW-1185">Reference proteome</keyword>
<sequence>MNESSTLRTTLEKRLNVPRISIKCHEQLLTEMVSRSKRPFRASLFQESKPGSYKIGESGASWQEGKFAIPNLEELCERENCVLY</sequence>
<evidence type="ECO:0000313" key="2">
    <source>
        <dbReference type="Proteomes" id="UP001234178"/>
    </source>
</evidence>
<protein>
    <submittedName>
        <fullName evidence="1">Uncharacterized protein</fullName>
    </submittedName>
</protein>
<proteinExistence type="predicted"/>
<evidence type="ECO:0000313" key="1">
    <source>
        <dbReference type="EMBL" id="KAK4006461.1"/>
    </source>
</evidence>
<accession>A0ABQ9Z0U7</accession>
<dbReference type="Proteomes" id="UP001234178">
    <property type="component" value="Unassembled WGS sequence"/>
</dbReference>
<organism evidence="1 2">
    <name type="scientific">Daphnia magna</name>
    <dbReference type="NCBI Taxonomy" id="35525"/>
    <lineage>
        <taxon>Eukaryota</taxon>
        <taxon>Metazoa</taxon>
        <taxon>Ecdysozoa</taxon>
        <taxon>Arthropoda</taxon>
        <taxon>Crustacea</taxon>
        <taxon>Branchiopoda</taxon>
        <taxon>Diplostraca</taxon>
        <taxon>Cladocera</taxon>
        <taxon>Anomopoda</taxon>
        <taxon>Daphniidae</taxon>
        <taxon>Daphnia</taxon>
    </lineage>
</organism>
<comment type="caution">
    <text evidence="1">The sequence shown here is derived from an EMBL/GenBank/DDBJ whole genome shotgun (WGS) entry which is preliminary data.</text>
</comment>
<gene>
    <name evidence="1" type="ORF">OUZ56_011614</name>
</gene>
<reference evidence="1 2" key="1">
    <citation type="journal article" date="2023" name="Nucleic Acids Res.">
        <title>The hologenome of Daphnia magna reveals possible DNA methylation and microbiome-mediated evolution of the host genome.</title>
        <authorList>
            <person name="Chaturvedi A."/>
            <person name="Li X."/>
            <person name="Dhandapani V."/>
            <person name="Marshall H."/>
            <person name="Kissane S."/>
            <person name="Cuenca-Cambronero M."/>
            <person name="Asole G."/>
            <person name="Calvet F."/>
            <person name="Ruiz-Romero M."/>
            <person name="Marangio P."/>
            <person name="Guigo R."/>
            <person name="Rago D."/>
            <person name="Mirbahai L."/>
            <person name="Eastwood N."/>
            <person name="Colbourne J.K."/>
            <person name="Zhou J."/>
            <person name="Mallon E."/>
            <person name="Orsini L."/>
        </authorList>
    </citation>
    <scope>NUCLEOTIDE SEQUENCE [LARGE SCALE GENOMIC DNA]</scope>
    <source>
        <strain evidence="1">LRV0_1</strain>
    </source>
</reference>
<name>A0ABQ9Z0U7_9CRUS</name>
<dbReference type="EMBL" id="JAOYFB010000002">
    <property type="protein sequence ID" value="KAK4006461.1"/>
    <property type="molecule type" value="Genomic_DNA"/>
</dbReference>